<dbReference type="eggNOG" id="COG1175">
    <property type="taxonomic scope" value="Bacteria"/>
</dbReference>
<dbReference type="GO" id="GO:0055085">
    <property type="term" value="P:transmembrane transport"/>
    <property type="evidence" value="ECO:0007669"/>
    <property type="project" value="InterPro"/>
</dbReference>
<dbReference type="STRING" id="748449.Halha_1835"/>
<dbReference type="HOGENOM" id="CLU_016047_0_2_9"/>
<keyword evidence="10" id="KW-1185">Reference proteome</keyword>
<dbReference type="Gene3D" id="1.10.3720.10">
    <property type="entry name" value="MetI-like"/>
    <property type="match status" value="1"/>
</dbReference>
<dbReference type="EMBL" id="CP003359">
    <property type="protein sequence ID" value="AGB41748.1"/>
    <property type="molecule type" value="Genomic_DNA"/>
</dbReference>
<keyword evidence="5 7" id="KW-1133">Transmembrane helix</keyword>
<dbReference type="PROSITE" id="PS50928">
    <property type="entry name" value="ABC_TM1"/>
    <property type="match status" value="1"/>
</dbReference>
<dbReference type="Proteomes" id="UP000010880">
    <property type="component" value="Chromosome"/>
</dbReference>
<proteinExistence type="inferred from homology"/>
<comment type="subcellular location">
    <subcellularLocation>
        <location evidence="1 7">Cell membrane</location>
        <topology evidence="1 7">Multi-pass membrane protein</topology>
    </subcellularLocation>
</comment>
<evidence type="ECO:0000256" key="4">
    <source>
        <dbReference type="ARBA" id="ARBA00022692"/>
    </source>
</evidence>
<dbReference type="KEGG" id="hhl:Halha_1835"/>
<evidence type="ECO:0000256" key="6">
    <source>
        <dbReference type="ARBA" id="ARBA00023136"/>
    </source>
</evidence>
<evidence type="ECO:0000256" key="5">
    <source>
        <dbReference type="ARBA" id="ARBA00022989"/>
    </source>
</evidence>
<accession>L0KCE9</accession>
<dbReference type="RefSeq" id="WP_015327464.1">
    <property type="nucleotide sequence ID" value="NC_019978.1"/>
</dbReference>
<keyword evidence="9" id="KW-0762">Sugar transport</keyword>
<keyword evidence="6 7" id="KW-0472">Membrane</keyword>
<evidence type="ECO:0000256" key="1">
    <source>
        <dbReference type="ARBA" id="ARBA00004651"/>
    </source>
</evidence>
<sequence length="311" mass="35273">MVRTKVTQLTFDLFRKVTGKEISRKKFEDWLAGYLFILAPILVIGVFKLIPTFYAFFLSFQKWDLLTKPEFVGLKNYANLLDDKILAIAIKNTLFYTAFVVPIQMVLALVLALLVNQSVKFRTFFRASFFMPAVTASVVLSVIFLALYSKIGLFNQILATLGLGTYDFMGNKSLALPSIMAMNIWSTAGYFMIVYLAGLQEIPEQLYESAEVDGASNWQKLWHITIPMLKPTSFFIAVMSVIGCLQIFDQVVVMTGNGGPVHATTTMVFYIYRNAFKYFKMGYASAASFLLFVIIFTLTLIQKKYFDDTSY</sequence>
<dbReference type="InterPro" id="IPR035906">
    <property type="entry name" value="MetI-like_sf"/>
</dbReference>
<dbReference type="InterPro" id="IPR000515">
    <property type="entry name" value="MetI-like"/>
</dbReference>
<keyword evidence="2 7" id="KW-0813">Transport</keyword>
<feature type="transmembrane region" description="Helical" evidence="7">
    <location>
        <begin position="30"/>
        <end position="57"/>
    </location>
</feature>
<evidence type="ECO:0000313" key="9">
    <source>
        <dbReference type="EMBL" id="AGB41748.1"/>
    </source>
</evidence>
<dbReference type="Pfam" id="PF00528">
    <property type="entry name" value="BPD_transp_1"/>
    <property type="match status" value="1"/>
</dbReference>
<comment type="similarity">
    <text evidence="7">Belongs to the binding-protein-dependent transport system permease family.</text>
</comment>
<dbReference type="GO" id="GO:0005886">
    <property type="term" value="C:plasma membrane"/>
    <property type="evidence" value="ECO:0007669"/>
    <property type="project" value="UniProtKB-SubCell"/>
</dbReference>
<evidence type="ECO:0000259" key="8">
    <source>
        <dbReference type="PROSITE" id="PS50928"/>
    </source>
</evidence>
<feature type="transmembrane region" description="Helical" evidence="7">
    <location>
        <begin position="127"/>
        <end position="148"/>
    </location>
</feature>
<organism evidence="9 10">
    <name type="scientific">Halobacteroides halobius (strain ATCC 35273 / DSM 5150 / MD-1)</name>
    <dbReference type="NCBI Taxonomy" id="748449"/>
    <lineage>
        <taxon>Bacteria</taxon>
        <taxon>Bacillati</taxon>
        <taxon>Bacillota</taxon>
        <taxon>Clostridia</taxon>
        <taxon>Halanaerobiales</taxon>
        <taxon>Halobacteroidaceae</taxon>
        <taxon>Halobacteroides</taxon>
    </lineage>
</organism>
<dbReference type="InterPro" id="IPR051393">
    <property type="entry name" value="ABC_transporter_permease"/>
</dbReference>
<feature type="transmembrane region" description="Helical" evidence="7">
    <location>
        <begin position="281"/>
        <end position="301"/>
    </location>
</feature>
<dbReference type="PANTHER" id="PTHR30193:SF37">
    <property type="entry name" value="INNER MEMBRANE ABC TRANSPORTER PERMEASE PROTEIN YCJO"/>
    <property type="match status" value="1"/>
</dbReference>
<feature type="transmembrane region" description="Helical" evidence="7">
    <location>
        <begin position="174"/>
        <end position="197"/>
    </location>
</feature>
<dbReference type="CDD" id="cd06261">
    <property type="entry name" value="TM_PBP2"/>
    <property type="match status" value="1"/>
</dbReference>
<dbReference type="PATRIC" id="fig|748449.3.peg.1766"/>
<name>L0KCE9_HALHC</name>
<dbReference type="SUPFAM" id="SSF161098">
    <property type="entry name" value="MetI-like"/>
    <property type="match status" value="1"/>
</dbReference>
<evidence type="ECO:0000256" key="3">
    <source>
        <dbReference type="ARBA" id="ARBA00022475"/>
    </source>
</evidence>
<evidence type="ECO:0000256" key="2">
    <source>
        <dbReference type="ARBA" id="ARBA00022448"/>
    </source>
</evidence>
<protein>
    <submittedName>
        <fullName evidence="9">Permease component of ABC-type sugar transporter</fullName>
    </submittedName>
</protein>
<keyword evidence="4 7" id="KW-0812">Transmembrane</keyword>
<dbReference type="AlphaFoldDB" id="L0KCE9"/>
<evidence type="ECO:0000313" key="10">
    <source>
        <dbReference type="Proteomes" id="UP000010880"/>
    </source>
</evidence>
<reference evidence="10" key="1">
    <citation type="submission" date="2012-02" db="EMBL/GenBank/DDBJ databases">
        <title>The complete genome of Halobacteroides halobius DSM 5150.</title>
        <authorList>
            <person name="Lucas S."/>
            <person name="Copeland A."/>
            <person name="Lapidus A."/>
            <person name="Glavina del Rio T."/>
            <person name="Dalin E."/>
            <person name="Tice H."/>
            <person name="Bruce D."/>
            <person name="Goodwin L."/>
            <person name="Pitluck S."/>
            <person name="Peters L."/>
            <person name="Mikhailova N."/>
            <person name="Gu W."/>
            <person name="Kyrpides N."/>
            <person name="Mavromatis K."/>
            <person name="Ivanova N."/>
            <person name="Brettin T."/>
            <person name="Detter J.C."/>
            <person name="Han C."/>
            <person name="Larimer F."/>
            <person name="Land M."/>
            <person name="Hauser L."/>
            <person name="Markowitz V."/>
            <person name="Cheng J.-F."/>
            <person name="Hugenholtz P."/>
            <person name="Woyke T."/>
            <person name="Wu D."/>
            <person name="Tindall B."/>
            <person name="Pomrenke H."/>
            <person name="Brambilla E."/>
            <person name="Klenk H.-P."/>
            <person name="Eisen J.A."/>
        </authorList>
    </citation>
    <scope>NUCLEOTIDE SEQUENCE [LARGE SCALE GENOMIC DNA]</scope>
    <source>
        <strain evidence="10">ATCC 35273 / DSM 5150 / MD-1</strain>
    </source>
</reference>
<evidence type="ECO:0000256" key="7">
    <source>
        <dbReference type="RuleBase" id="RU363032"/>
    </source>
</evidence>
<feature type="transmembrane region" description="Helical" evidence="7">
    <location>
        <begin position="94"/>
        <end position="115"/>
    </location>
</feature>
<gene>
    <name evidence="9" type="ordered locus">Halha_1835</name>
</gene>
<feature type="domain" description="ABC transmembrane type-1" evidence="8">
    <location>
        <begin position="90"/>
        <end position="302"/>
    </location>
</feature>
<dbReference type="PANTHER" id="PTHR30193">
    <property type="entry name" value="ABC TRANSPORTER PERMEASE PROTEIN"/>
    <property type="match status" value="1"/>
</dbReference>
<keyword evidence="3" id="KW-1003">Cell membrane</keyword>